<dbReference type="InterPro" id="IPR016169">
    <property type="entry name" value="FAD-bd_PCMH_sub2"/>
</dbReference>
<dbReference type="SUPFAM" id="SSF56176">
    <property type="entry name" value="FAD-binding/transporter-associated domain-like"/>
    <property type="match status" value="1"/>
</dbReference>
<dbReference type="InterPro" id="IPR036318">
    <property type="entry name" value="FAD-bd_PCMH-like_sf"/>
</dbReference>
<evidence type="ECO:0000256" key="3">
    <source>
        <dbReference type="ARBA" id="ARBA00022630"/>
    </source>
</evidence>
<dbReference type="GO" id="GO:0071949">
    <property type="term" value="F:FAD binding"/>
    <property type="evidence" value="ECO:0007669"/>
    <property type="project" value="InterPro"/>
</dbReference>
<evidence type="ECO:0000313" key="8">
    <source>
        <dbReference type="Proteomes" id="UP000623467"/>
    </source>
</evidence>
<evidence type="ECO:0000259" key="6">
    <source>
        <dbReference type="PROSITE" id="PS51387"/>
    </source>
</evidence>
<keyword evidence="5" id="KW-0560">Oxidoreductase</keyword>
<name>A0A8H6WQB7_9AGAR</name>
<protein>
    <submittedName>
        <fullName evidence="7">Bifunctional solanapyrone synthase</fullName>
    </submittedName>
</protein>
<dbReference type="InterPro" id="IPR006094">
    <property type="entry name" value="Oxid_FAD_bind_N"/>
</dbReference>
<dbReference type="InterPro" id="IPR050416">
    <property type="entry name" value="FAD-linked_Oxidoreductase"/>
</dbReference>
<evidence type="ECO:0000256" key="2">
    <source>
        <dbReference type="ARBA" id="ARBA00005466"/>
    </source>
</evidence>
<gene>
    <name evidence="7" type="ORF">MSAN_02491600</name>
</gene>
<dbReference type="Proteomes" id="UP000623467">
    <property type="component" value="Unassembled WGS sequence"/>
</dbReference>
<keyword evidence="3" id="KW-0285">Flavoprotein</keyword>
<dbReference type="OrthoDB" id="2151789at2759"/>
<organism evidence="7 8">
    <name type="scientific">Mycena sanguinolenta</name>
    <dbReference type="NCBI Taxonomy" id="230812"/>
    <lineage>
        <taxon>Eukaryota</taxon>
        <taxon>Fungi</taxon>
        <taxon>Dikarya</taxon>
        <taxon>Basidiomycota</taxon>
        <taxon>Agaricomycotina</taxon>
        <taxon>Agaricomycetes</taxon>
        <taxon>Agaricomycetidae</taxon>
        <taxon>Agaricales</taxon>
        <taxon>Marasmiineae</taxon>
        <taxon>Mycenaceae</taxon>
        <taxon>Mycena</taxon>
    </lineage>
</organism>
<dbReference type="AlphaFoldDB" id="A0A8H6WQB7"/>
<dbReference type="Gene3D" id="3.30.465.10">
    <property type="match status" value="1"/>
</dbReference>
<comment type="caution">
    <text evidence="7">The sequence shown here is derived from an EMBL/GenBank/DDBJ whole genome shotgun (WGS) entry which is preliminary data.</text>
</comment>
<proteinExistence type="inferred from homology"/>
<keyword evidence="4" id="KW-0274">FAD</keyword>
<evidence type="ECO:0000256" key="1">
    <source>
        <dbReference type="ARBA" id="ARBA00001974"/>
    </source>
</evidence>
<dbReference type="InterPro" id="IPR016166">
    <property type="entry name" value="FAD-bd_PCMH"/>
</dbReference>
<keyword evidence="8" id="KW-1185">Reference proteome</keyword>
<sequence length="579" mass="64176">MANQDQLVQLQNDLVTSGTGIRVYVRGTPQYKDAIVHRFPNGITEVTRYIVEPSNEMNLRGLMELLAKKKIPFGLKSGGHISIPKIYPGSKEGVIIYMRQFKHIHYDEEKKTLDVGAGVIWKDVYKYLEPFVSAASDDAPGIVGGDPLVGVSGWLLGGGYSLLTNKFGLGIDNIVGFRILLPGAKAVCNVNSEENHDIFEALKGGGHNFGIITQFTLRVHKHAKRTAPVISKEFPESESSSVKDFLIKFIRDEARPEEAVVVAAFRHDLEDNKLKSFIPLTAWNTDISFCQNTRGSETRELAQLSLRGGDNLSGSDAVQAFDSQSQGPPSMSLAEAYEAFSLRNSPVPVSLKTLQANFHSVNLEPSSEIGRNILNADLIDTKLFTSLQIGNKIERDSLAMFAAGNSVVASLESPPDLRGRMACIMVTTYTRTLIDEAENSAKRLSLLMAANHGIRVSFEIWPFHKNAFNGVRQGQTAWPHVEGKVFGPLVGWFEWSGKKNDEFWLKKIANSLEELHKVALQENCTTEDLPKYLNLTLENTPVKDIYRDNYEKLKSLRRKYDTQNVMGLAAGFVIDAGEA</sequence>
<dbReference type="EMBL" id="JACAZH010000087">
    <property type="protein sequence ID" value="KAF7326999.1"/>
    <property type="molecule type" value="Genomic_DNA"/>
</dbReference>
<dbReference type="PROSITE" id="PS51387">
    <property type="entry name" value="FAD_PCMH"/>
    <property type="match status" value="1"/>
</dbReference>
<evidence type="ECO:0000256" key="5">
    <source>
        <dbReference type="ARBA" id="ARBA00023002"/>
    </source>
</evidence>
<dbReference type="GO" id="GO:0016491">
    <property type="term" value="F:oxidoreductase activity"/>
    <property type="evidence" value="ECO:0007669"/>
    <property type="project" value="UniProtKB-KW"/>
</dbReference>
<dbReference type="PANTHER" id="PTHR42973">
    <property type="entry name" value="BINDING OXIDOREDUCTASE, PUTATIVE (AFU_ORTHOLOGUE AFUA_1G17690)-RELATED"/>
    <property type="match status" value="1"/>
</dbReference>
<evidence type="ECO:0000256" key="4">
    <source>
        <dbReference type="ARBA" id="ARBA00022827"/>
    </source>
</evidence>
<feature type="domain" description="FAD-binding PCMH-type" evidence="6">
    <location>
        <begin position="43"/>
        <end position="222"/>
    </location>
</feature>
<dbReference type="Pfam" id="PF01565">
    <property type="entry name" value="FAD_binding_4"/>
    <property type="match status" value="1"/>
</dbReference>
<comment type="similarity">
    <text evidence="2">Belongs to the oxygen-dependent FAD-linked oxidoreductase family.</text>
</comment>
<accession>A0A8H6WQB7</accession>
<reference evidence="7" key="1">
    <citation type="submission" date="2020-05" db="EMBL/GenBank/DDBJ databases">
        <title>Mycena genomes resolve the evolution of fungal bioluminescence.</title>
        <authorList>
            <person name="Tsai I.J."/>
        </authorList>
    </citation>
    <scope>NUCLEOTIDE SEQUENCE</scope>
    <source>
        <strain evidence="7">160909Yilan</strain>
    </source>
</reference>
<dbReference type="PANTHER" id="PTHR42973:SF39">
    <property type="entry name" value="FAD-BINDING PCMH-TYPE DOMAIN-CONTAINING PROTEIN"/>
    <property type="match status" value="1"/>
</dbReference>
<evidence type="ECO:0000313" key="7">
    <source>
        <dbReference type="EMBL" id="KAF7326999.1"/>
    </source>
</evidence>
<comment type="cofactor">
    <cofactor evidence="1">
        <name>FAD</name>
        <dbReference type="ChEBI" id="CHEBI:57692"/>
    </cofactor>
</comment>